<gene>
    <name evidence="2" type="ORF">CLV84_2524</name>
</gene>
<dbReference type="PROSITE" id="PS51257">
    <property type="entry name" value="PROKAR_LIPOPROTEIN"/>
    <property type="match status" value="1"/>
</dbReference>
<proteinExistence type="predicted"/>
<comment type="caution">
    <text evidence="2">The sequence shown here is derived from an EMBL/GenBank/DDBJ whole genome shotgun (WGS) entry which is preliminary data.</text>
</comment>
<sequence>MPVLRLLTPIFFLLFTSCLLAQGAPLPVNEEGYDLVQRLFNRYGYREFAAPAADFNLRPASRGDLVRLIKTYDTLYGADWSRVDRYRVDRFYQDNNEWLSLPAFDPGEDADRAPYFIGEGFAVAAESTPLYQRSDRPILGTFYETPAFLFQHNRPDFYIRANPILDFRYGKQANEEQDYFFNQRGLRLRAGIDDRFFLHFEILETQAGLPNYLVNYYRERMALPGAGFVKTEFSLDLANITRGYDYLNGAGYLSVDISRHVGARIGYGQHFIGDGERSMILSDFSNNYPFLELNWRIWKFHYRNLFAELTQGPVADLNNGIPLPKKYLAAHYLSVNIGKRLSLGLYEAVILSREDGFDLAYLNPVILYRTVEGSIGSPDNVLIGLTGNYRLPYRTTVYGQFVIDEFKYSELFVERRGWWANKWGYQVGLRHTDLAGIDQLDLVLERNQARPFMYTHDGPSSYTQVTMPLAHPLGANFTENLLGLDYRPLPRLHLSGRFYLIDQGESTEDRVIGDDVFLSSDLRPADKTYGNEIGQGVGYTNTIIQIRAGYEVKPNLWLEAEFFSRQKDSQSASRDLETTLLNAGIRWNVARRREAF</sequence>
<dbReference type="InterPro" id="IPR038636">
    <property type="entry name" value="Wzi_sf"/>
</dbReference>
<dbReference type="Gene3D" id="2.40.160.130">
    <property type="entry name" value="Capsule assembly protein Wzi"/>
    <property type="match status" value="1"/>
</dbReference>
<name>A0A2S6I3H2_9BACT</name>
<evidence type="ECO:0000313" key="3">
    <source>
        <dbReference type="Proteomes" id="UP000237662"/>
    </source>
</evidence>
<accession>A0A2S6I3H2</accession>
<reference evidence="2 3" key="1">
    <citation type="submission" date="2018-02" db="EMBL/GenBank/DDBJ databases">
        <title>Genomic Encyclopedia of Archaeal and Bacterial Type Strains, Phase II (KMG-II): from individual species to whole genera.</title>
        <authorList>
            <person name="Goeker M."/>
        </authorList>
    </citation>
    <scope>NUCLEOTIDE SEQUENCE [LARGE SCALE GENOMIC DNA]</scope>
    <source>
        <strain evidence="2 3">DSM 29526</strain>
    </source>
</reference>
<protein>
    <recommendedName>
        <fullName evidence="4">Capsule assembly protein Wzi</fullName>
    </recommendedName>
</protein>
<evidence type="ECO:0000313" key="2">
    <source>
        <dbReference type="EMBL" id="PPK85621.1"/>
    </source>
</evidence>
<dbReference type="AlphaFoldDB" id="A0A2S6I3H2"/>
<dbReference type="Proteomes" id="UP000237662">
    <property type="component" value="Unassembled WGS sequence"/>
</dbReference>
<feature type="chain" id="PRO_5015491516" description="Capsule assembly protein Wzi" evidence="1">
    <location>
        <begin position="22"/>
        <end position="596"/>
    </location>
</feature>
<feature type="signal peptide" evidence="1">
    <location>
        <begin position="1"/>
        <end position="21"/>
    </location>
</feature>
<evidence type="ECO:0000256" key="1">
    <source>
        <dbReference type="SAM" id="SignalP"/>
    </source>
</evidence>
<dbReference type="EMBL" id="PTJC01000006">
    <property type="protein sequence ID" value="PPK85621.1"/>
    <property type="molecule type" value="Genomic_DNA"/>
</dbReference>
<keyword evidence="1" id="KW-0732">Signal</keyword>
<evidence type="ECO:0008006" key="4">
    <source>
        <dbReference type="Google" id="ProtNLM"/>
    </source>
</evidence>
<keyword evidence="3" id="KW-1185">Reference proteome</keyword>
<organism evidence="2 3">
    <name type="scientific">Neolewinella xylanilytica</name>
    <dbReference type="NCBI Taxonomy" id="1514080"/>
    <lineage>
        <taxon>Bacteria</taxon>
        <taxon>Pseudomonadati</taxon>
        <taxon>Bacteroidota</taxon>
        <taxon>Saprospiria</taxon>
        <taxon>Saprospirales</taxon>
        <taxon>Lewinellaceae</taxon>
        <taxon>Neolewinella</taxon>
    </lineage>
</organism>